<gene>
    <name evidence="3" type="ORF">Voc01_055360</name>
</gene>
<name>A0A8J3ZVB3_9ACTN</name>
<dbReference type="GO" id="GO:0016887">
    <property type="term" value="F:ATP hydrolysis activity"/>
    <property type="evidence" value="ECO:0007669"/>
    <property type="project" value="TreeGrafter"/>
</dbReference>
<organism evidence="3 4">
    <name type="scientific">Virgisporangium ochraceum</name>
    <dbReference type="NCBI Taxonomy" id="65505"/>
    <lineage>
        <taxon>Bacteria</taxon>
        <taxon>Bacillati</taxon>
        <taxon>Actinomycetota</taxon>
        <taxon>Actinomycetes</taxon>
        <taxon>Micromonosporales</taxon>
        <taxon>Micromonosporaceae</taxon>
        <taxon>Virgisporangium</taxon>
    </lineage>
</organism>
<evidence type="ECO:0000256" key="2">
    <source>
        <dbReference type="ARBA" id="ARBA00022840"/>
    </source>
</evidence>
<evidence type="ECO:0000256" key="1">
    <source>
        <dbReference type="ARBA" id="ARBA00022741"/>
    </source>
</evidence>
<dbReference type="GO" id="GO:0009898">
    <property type="term" value="C:cytoplasmic side of plasma membrane"/>
    <property type="evidence" value="ECO:0007669"/>
    <property type="project" value="TreeGrafter"/>
</dbReference>
<evidence type="ECO:0000313" key="4">
    <source>
        <dbReference type="Proteomes" id="UP000635606"/>
    </source>
</evidence>
<sequence length="252" mass="25272">MAPGFAYRGGDVGEGPLVAATRTEQAQPRIVAVLSGSGGTGTTATAIGLGLALARNRADKTVLVDAHAGTPSLGTALAQRLAPTPAEIARDPWGAAALSTPDGLYVVDGLPWAAPLDPRDMRDALGVLTATYTFVLVDVGNDLSAPAQAALDDADQVVLVVRPGPTARPAALAALDRLATGGPGRLGTVAVAVVGDRSPLPRGASRRAVAVPHDPGLAGRTGIAAQRLRPATSRAYLALAARVAVTTPAAKN</sequence>
<evidence type="ECO:0000313" key="3">
    <source>
        <dbReference type="EMBL" id="GIJ70619.1"/>
    </source>
</evidence>
<proteinExistence type="predicted"/>
<reference evidence="3" key="1">
    <citation type="submission" date="2021-01" db="EMBL/GenBank/DDBJ databases">
        <title>Whole genome shotgun sequence of Virgisporangium ochraceum NBRC 16418.</title>
        <authorList>
            <person name="Komaki H."/>
            <person name="Tamura T."/>
        </authorList>
    </citation>
    <scope>NUCLEOTIDE SEQUENCE</scope>
    <source>
        <strain evidence="3">NBRC 16418</strain>
    </source>
</reference>
<dbReference type="AlphaFoldDB" id="A0A8J3ZVB3"/>
<dbReference type="Proteomes" id="UP000635606">
    <property type="component" value="Unassembled WGS sequence"/>
</dbReference>
<accession>A0A8J3ZVB3</accession>
<keyword evidence="2" id="KW-0067">ATP-binding</keyword>
<dbReference type="InterPro" id="IPR027417">
    <property type="entry name" value="P-loop_NTPase"/>
</dbReference>
<evidence type="ECO:0008006" key="5">
    <source>
        <dbReference type="Google" id="ProtNLM"/>
    </source>
</evidence>
<dbReference type="GO" id="GO:0051782">
    <property type="term" value="P:negative regulation of cell division"/>
    <property type="evidence" value="ECO:0007669"/>
    <property type="project" value="TreeGrafter"/>
</dbReference>
<dbReference type="GO" id="GO:0005829">
    <property type="term" value="C:cytosol"/>
    <property type="evidence" value="ECO:0007669"/>
    <property type="project" value="TreeGrafter"/>
</dbReference>
<dbReference type="InterPro" id="IPR050625">
    <property type="entry name" value="ParA/MinD_ATPase"/>
</dbReference>
<comment type="caution">
    <text evidence="3">The sequence shown here is derived from an EMBL/GenBank/DDBJ whole genome shotgun (WGS) entry which is preliminary data.</text>
</comment>
<dbReference type="EMBL" id="BOPH01000082">
    <property type="protein sequence ID" value="GIJ70619.1"/>
    <property type="molecule type" value="Genomic_DNA"/>
</dbReference>
<dbReference type="Gene3D" id="3.40.50.300">
    <property type="entry name" value="P-loop containing nucleotide triphosphate hydrolases"/>
    <property type="match status" value="1"/>
</dbReference>
<protein>
    <recommendedName>
        <fullName evidence="5">MinD-like ATPase involved in chromosome partitioning or flagellar assembly</fullName>
    </recommendedName>
</protein>
<dbReference type="PANTHER" id="PTHR43384">
    <property type="entry name" value="SEPTUM SITE-DETERMINING PROTEIN MIND HOMOLOG, CHLOROPLASTIC-RELATED"/>
    <property type="match status" value="1"/>
</dbReference>
<keyword evidence="1" id="KW-0547">Nucleotide-binding</keyword>
<dbReference type="PANTHER" id="PTHR43384:SF6">
    <property type="entry name" value="SEPTUM SITE-DETERMINING PROTEIN MIND HOMOLOG, CHLOROPLASTIC"/>
    <property type="match status" value="1"/>
</dbReference>
<dbReference type="SUPFAM" id="SSF52540">
    <property type="entry name" value="P-loop containing nucleoside triphosphate hydrolases"/>
    <property type="match status" value="1"/>
</dbReference>
<keyword evidence="4" id="KW-1185">Reference proteome</keyword>
<dbReference type="GO" id="GO:0005524">
    <property type="term" value="F:ATP binding"/>
    <property type="evidence" value="ECO:0007669"/>
    <property type="project" value="UniProtKB-KW"/>
</dbReference>